<organism evidence="2 3">
    <name type="scientific">Ancylostoma ceylanicum</name>
    <dbReference type="NCBI Taxonomy" id="53326"/>
    <lineage>
        <taxon>Eukaryota</taxon>
        <taxon>Metazoa</taxon>
        <taxon>Ecdysozoa</taxon>
        <taxon>Nematoda</taxon>
        <taxon>Chromadorea</taxon>
        <taxon>Rhabditida</taxon>
        <taxon>Rhabditina</taxon>
        <taxon>Rhabditomorpha</taxon>
        <taxon>Strongyloidea</taxon>
        <taxon>Ancylostomatidae</taxon>
        <taxon>Ancylostomatinae</taxon>
        <taxon>Ancylostoma</taxon>
    </lineage>
</organism>
<keyword evidence="3" id="KW-1185">Reference proteome</keyword>
<comment type="caution">
    <text evidence="2">The sequence shown here is derived from an EMBL/GenBank/DDBJ whole genome shotgun (WGS) entry which is preliminary data.</text>
</comment>
<dbReference type="EMBL" id="JARK01001663">
    <property type="protein sequence ID" value="EYB83904.1"/>
    <property type="molecule type" value="Genomic_DNA"/>
</dbReference>
<dbReference type="AlphaFoldDB" id="A0A016S0W7"/>
<evidence type="ECO:0000256" key="1">
    <source>
        <dbReference type="SAM" id="MobiDB-lite"/>
    </source>
</evidence>
<evidence type="ECO:0000313" key="2">
    <source>
        <dbReference type="EMBL" id="EYB83904.1"/>
    </source>
</evidence>
<reference evidence="3" key="1">
    <citation type="journal article" date="2015" name="Nat. Genet.">
        <title>The genome and transcriptome of the zoonotic hookworm Ancylostoma ceylanicum identify infection-specific gene families.</title>
        <authorList>
            <person name="Schwarz E.M."/>
            <person name="Hu Y."/>
            <person name="Antoshechkin I."/>
            <person name="Miller M.M."/>
            <person name="Sternberg P.W."/>
            <person name="Aroian R.V."/>
        </authorList>
    </citation>
    <scope>NUCLEOTIDE SEQUENCE</scope>
    <source>
        <strain evidence="3">HY135</strain>
    </source>
</reference>
<sequence>MPGRPSSAIGQFIKLTNHRAQPHRPFQDVEVFESFENLHGRLMREVQTQTQPEKPKIQVDRAVQTAAPDEISPEERRASRINYPHQSDC</sequence>
<accession>A0A016S0W7</accession>
<protein>
    <submittedName>
        <fullName evidence="2">Uncharacterized protein</fullName>
    </submittedName>
</protein>
<feature type="region of interest" description="Disordered" evidence="1">
    <location>
        <begin position="46"/>
        <end position="89"/>
    </location>
</feature>
<name>A0A016S0W7_9BILA</name>
<evidence type="ECO:0000313" key="3">
    <source>
        <dbReference type="Proteomes" id="UP000024635"/>
    </source>
</evidence>
<dbReference type="OrthoDB" id="5855651at2759"/>
<dbReference type="Proteomes" id="UP000024635">
    <property type="component" value="Unassembled WGS sequence"/>
</dbReference>
<gene>
    <name evidence="2" type="primary">Acey_s0327.g2607</name>
    <name evidence="2" type="ORF">Y032_0327g2607</name>
</gene>
<proteinExistence type="predicted"/>